<dbReference type="InterPro" id="IPR008906">
    <property type="entry name" value="HATC_C_dom"/>
</dbReference>
<sequence length="662" mass="77082">MVPVKYLSGYEKLLKKRKIEKQIESQKGSMDKFVTSIKKNTIESLGENITNEQETYQKELEDDEIIQQKENNENSPNNVETSDVTIIDNEKQNNLEENEKMTNLLTNNIYDPSQWENIDTKLRDLLVEKGPIRENDLKFPLDKERRHFSTTFYFKKLSNGEKFDRRWLVYSKDLDKAFCFCCKLFNSTTHGNCTNQLTNEGTNDWRNISNKIKNHETSKEHVTNMNAWIDLEMRLLKNKTIDKNFQEQIYQENNGNFLSLIEMIAEFDPVMQEHVQRIQHANEIKGKIIKKIKEAKYFSIILDCTPDVSHQEQMTLVLRYEHFVEFLKVDDTSGKGLFNEIISVIKRYDNGSNMKGKKQGVQKRIIDINPRAFYTPCGCHNLNLVLCDVANSCPKAISFFGVRWKILQDNVSSLTLKPLSQTRWESRIESVKAIKFQALEIRDALLQLAKTSEDPKTKSEADCLATYELESFEFLLGMTICKNLQSKDMHIDIAIDQLKEDGFTSAMISSKEIAIKMEIEPIFHEKRIIRRKKQFDENVNDEITQSAEESFRINFFLYIVDQAISSIENLYSELIVLKEVVQIDENTPINVLNYLKRLDSFPNAYIAYRILLTIPVTVASAERKRLSGLAILSIEKEMLEELKYKNLISNFASQKARKIDFK</sequence>
<reference evidence="2 3" key="1">
    <citation type="journal article" date="2023" name="G3 (Bethesda)">
        <title>A haplotype-resolved chromosome-scale genome for Quercus rubra L. provides insights into the genetics of adaptive traits for red oak species.</title>
        <authorList>
            <person name="Kapoor B."/>
            <person name="Jenkins J."/>
            <person name="Schmutz J."/>
            <person name="Zhebentyayeva T."/>
            <person name="Kuelheim C."/>
            <person name="Coggeshall M."/>
            <person name="Heim C."/>
            <person name="Lasky J.R."/>
            <person name="Leites L."/>
            <person name="Islam-Faridi N."/>
            <person name="Romero-Severson J."/>
            <person name="DeLeo V.L."/>
            <person name="Lucas S.M."/>
            <person name="Lazic D."/>
            <person name="Gailing O."/>
            <person name="Carlson J."/>
            <person name="Staton M."/>
        </authorList>
    </citation>
    <scope>NUCLEOTIDE SEQUENCE [LARGE SCALE GENOMIC DNA]</scope>
    <source>
        <strain evidence="2">Pseudo-F2</strain>
    </source>
</reference>
<evidence type="ECO:0000313" key="2">
    <source>
        <dbReference type="EMBL" id="KAK4566103.1"/>
    </source>
</evidence>
<dbReference type="SMART" id="SM00597">
    <property type="entry name" value="ZnF_TTF"/>
    <property type="match status" value="1"/>
</dbReference>
<evidence type="ECO:0000259" key="1">
    <source>
        <dbReference type="SMART" id="SM00597"/>
    </source>
</evidence>
<accession>A0AAN7E8R7</accession>
<evidence type="ECO:0000313" key="3">
    <source>
        <dbReference type="Proteomes" id="UP001324115"/>
    </source>
</evidence>
<organism evidence="2 3">
    <name type="scientific">Quercus rubra</name>
    <name type="common">Northern red oak</name>
    <name type="synonym">Quercus borealis</name>
    <dbReference type="NCBI Taxonomy" id="3512"/>
    <lineage>
        <taxon>Eukaryota</taxon>
        <taxon>Viridiplantae</taxon>
        <taxon>Streptophyta</taxon>
        <taxon>Embryophyta</taxon>
        <taxon>Tracheophyta</taxon>
        <taxon>Spermatophyta</taxon>
        <taxon>Magnoliopsida</taxon>
        <taxon>eudicotyledons</taxon>
        <taxon>Gunneridae</taxon>
        <taxon>Pentapetalae</taxon>
        <taxon>rosids</taxon>
        <taxon>fabids</taxon>
        <taxon>Fagales</taxon>
        <taxon>Fagaceae</taxon>
        <taxon>Quercus</taxon>
    </lineage>
</organism>
<keyword evidence="3" id="KW-1185">Reference proteome</keyword>
<protein>
    <recommendedName>
        <fullName evidence="1">TTF-type domain-containing protein</fullName>
    </recommendedName>
</protein>
<comment type="caution">
    <text evidence="2">The sequence shown here is derived from an EMBL/GenBank/DDBJ whole genome shotgun (WGS) entry which is preliminary data.</text>
</comment>
<dbReference type="Proteomes" id="UP001324115">
    <property type="component" value="Unassembled WGS sequence"/>
</dbReference>
<dbReference type="InterPro" id="IPR012337">
    <property type="entry name" value="RNaseH-like_sf"/>
</dbReference>
<gene>
    <name evidence="2" type="ORF">RGQ29_002343</name>
</gene>
<dbReference type="Pfam" id="PF05699">
    <property type="entry name" value="Dimer_Tnp_hAT"/>
    <property type="match status" value="1"/>
</dbReference>
<dbReference type="PANTHER" id="PTHR45749:SF32">
    <property type="entry name" value="ZINC FINGER MYM-TYPE PROTEIN 1-LIKE"/>
    <property type="match status" value="1"/>
</dbReference>
<feature type="domain" description="TTF-type" evidence="1">
    <location>
        <begin position="153"/>
        <end position="240"/>
    </location>
</feature>
<dbReference type="GO" id="GO:0046983">
    <property type="term" value="F:protein dimerization activity"/>
    <property type="evidence" value="ECO:0007669"/>
    <property type="project" value="InterPro"/>
</dbReference>
<dbReference type="EMBL" id="JAXUIC010000010">
    <property type="protein sequence ID" value="KAK4566103.1"/>
    <property type="molecule type" value="Genomic_DNA"/>
</dbReference>
<name>A0AAN7E8R7_QUERU</name>
<dbReference type="PANTHER" id="PTHR45749">
    <property type="match status" value="1"/>
</dbReference>
<dbReference type="InterPro" id="IPR006580">
    <property type="entry name" value="Znf_TTF"/>
</dbReference>
<proteinExistence type="predicted"/>
<dbReference type="AlphaFoldDB" id="A0AAN7E8R7"/>
<dbReference type="SUPFAM" id="SSF53098">
    <property type="entry name" value="Ribonuclease H-like"/>
    <property type="match status" value="1"/>
</dbReference>